<feature type="transmembrane region" description="Helical" evidence="4">
    <location>
        <begin position="1846"/>
        <end position="1865"/>
    </location>
</feature>
<evidence type="ECO:0000313" key="6">
    <source>
        <dbReference type="EMBL" id="CAG2231316.1"/>
    </source>
</evidence>
<evidence type="ECO:0000256" key="4">
    <source>
        <dbReference type="SAM" id="Phobius"/>
    </source>
</evidence>
<dbReference type="PRINTS" id="PR00080">
    <property type="entry name" value="SDRFAMILY"/>
</dbReference>
<feature type="transmembrane region" description="Helical" evidence="4">
    <location>
        <begin position="2091"/>
        <end position="2112"/>
    </location>
</feature>
<dbReference type="InterPro" id="IPR057326">
    <property type="entry name" value="KR_dom"/>
</dbReference>
<reference evidence="6" key="1">
    <citation type="submission" date="2021-03" db="EMBL/GenBank/DDBJ databases">
        <authorList>
            <person name="Bekaert M."/>
        </authorList>
    </citation>
    <scope>NUCLEOTIDE SEQUENCE</scope>
</reference>
<dbReference type="InterPro" id="IPR025110">
    <property type="entry name" value="AMP-bd_C"/>
</dbReference>
<feature type="transmembrane region" description="Helical" evidence="4">
    <location>
        <begin position="2236"/>
        <end position="2259"/>
    </location>
</feature>
<keyword evidence="3" id="KW-0560">Oxidoreductase</keyword>
<dbReference type="PROSITE" id="PS00455">
    <property type="entry name" value="AMP_BINDING"/>
    <property type="match status" value="1"/>
</dbReference>
<name>A0A8S3TLV5_MYTED</name>
<keyword evidence="1" id="KW-0596">Phosphopantetheine</keyword>
<feature type="transmembrane region" description="Helical" evidence="4">
    <location>
        <begin position="2049"/>
        <end position="2071"/>
    </location>
</feature>
<dbReference type="GO" id="GO:0016616">
    <property type="term" value="F:oxidoreductase activity, acting on the CH-OH group of donors, NAD or NADP as acceptor"/>
    <property type="evidence" value="ECO:0007669"/>
    <property type="project" value="UniProtKB-ARBA"/>
</dbReference>
<dbReference type="PANTHER" id="PTHR44845:SF6">
    <property type="entry name" value="BETA-ALANINE-ACTIVATING ENZYME"/>
    <property type="match status" value="1"/>
</dbReference>
<feature type="transmembrane region" description="Helical" evidence="4">
    <location>
        <begin position="1769"/>
        <end position="1788"/>
    </location>
</feature>
<dbReference type="InterPro" id="IPR045851">
    <property type="entry name" value="AMP-bd_C_sf"/>
</dbReference>
<evidence type="ECO:0000256" key="3">
    <source>
        <dbReference type="ARBA" id="ARBA00023002"/>
    </source>
</evidence>
<dbReference type="NCBIfam" id="TIGR01746">
    <property type="entry name" value="Thioester-redct"/>
    <property type="match status" value="1"/>
</dbReference>
<dbReference type="InterPro" id="IPR000873">
    <property type="entry name" value="AMP-dep_synth/lig_dom"/>
</dbReference>
<feature type="transmembrane region" description="Helical" evidence="4">
    <location>
        <begin position="1519"/>
        <end position="1539"/>
    </location>
</feature>
<dbReference type="SMART" id="SM00823">
    <property type="entry name" value="PKS_PP"/>
    <property type="match status" value="1"/>
</dbReference>
<dbReference type="Gene3D" id="1.10.1200.10">
    <property type="entry name" value="ACP-like"/>
    <property type="match status" value="1"/>
</dbReference>
<dbReference type="Pfam" id="PF00501">
    <property type="entry name" value="AMP-binding"/>
    <property type="match status" value="1"/>
</dbReference>
<dbReference type="Gene3D" id="3.30.300.30">
    <property type="match status" value="1"/>
</dbReference>
<evidence type="ECO:0000256" key="2">
    <source>
        <dbReference type="ARBA" id="ARBA00022553"/>
    </source>
</evidence>
<evidence type="ECO:0000259" key="5">
    <source>
        <dbReference type="PROSITE" id="PS50075"/>
    </source>
</evidence>
<keyword evidence="4" id="KW-0812">Transmembrane</keyword>
<dbReference type="SUPFAM" id="SSF56801">
    <property type="entry name" value="Acetyl-CoA synthetase-like"/>
    <property type="match status" value="1"/>
</dbReference>
<dbReference type="PRINTS" id="PR00081">
    <property type="entry name" value="GDHRDH"/>
</dbReference>
<dbReference type="PROSITE" id="PS00061">
    <property type="entry name" value="ADH_SHORT"/>
    <property type="match status" value="1"/>
</dbReference>
<keyword evidence="4" id="KW-0472">Membrane</keyword>
<dbReference type="InterPro" id="IPR013120">
    <property type="entry name" value="FAR_NAD-bd"/>
</dbReference>
<keyword evidence="4" id="KW-1133">Transmembrane helix</keyword>
<dbReference type="FunFam" id="3.40.50.720:FF:000047">
    <property type="entry name" value="NADP-dependent L-serine/L-allo-threonine dehydrogenase"/>
    <property type="match status" value="1"/>
</dbReference>
<dbReference type="Pfam" id="PF07993">
    <property type="entry name" value="NAD_binding_4"/>
    <property type="match status" value="1"/>
</dbReference>
<dbReference type="FunFam" id="1.10.1200.10:FF:000005">
    <property type="entry name" value="Nonribosomal peptide synthetase 1"/>
    <property type="match status" value="1"/>
</dbReference>
<dbReference type="SMR" id="A0A8S3TLV5"/>
<organism evidence="6 7">
    <name type="scientific">Mytilus edulis</name>
    <name type="common">Blue mussel</name>
    <dbReference type="NCBI Taxonomy" id="6550"/>
    <lineage>
        <taxon>Eukaryota</taxon>
        <taxon>Metazoa</taxon>
        <taxon>Spiralia</taxon>
        <taxon>Lophotrochozoa</taxon>
        <taxon>Mollusca</taxon>
        <taxon>Bivalvia</taxon>
        <taxon>Autobranchia</taxon>
        <taxon>Pteriomorphia</taxon>
        <taxon>Mytilida</taxon>
        <taxon>Mytiloidea</taxon>
        <taxon>Mytilidae</taxon>
        <taxon>Mytilinae</taxon>
        <taxon>Mytilus</taxon>
    </lineage>
</organism>
<dbReference type="OrthoDB" id="416786at2759"/>
<dbReference type="CDD" id="cd05930">
    <property type="entry name" value="A_NRPS"/>
    <property type="match status" value="1"/>
</dbReference>
<dbReference type="InterPro" id="IPR010080">
    <property type="entry name" value="Thioester_reductase-like_dom"/>
</dbReference>
<feature type="transmembrane region" description="Helical" evidence="4">
    <location>
        <begin position="1929"/>
        <end position="1948"/>
    </location>
</feature>
<dbReference type="InterPro" id="IPR036736">
    <property type="entry name" value="ACP-like_sf"/>
</dbReference>
<accession>A0A8S3TLV5</accession>
<dbReference type="InterPro" id="IPR020806">
    <property type="entry name" value="PKS_PP-bd"/>
</dbReference>
<evidence type="ECO:0000313" key="7">
    <source>
        <dbReference type="Proteomes" id="UP000683360"/>
    </source>
</evidence>
<dbReference type="SUPFAM" id="SSF51735">
    <property type="entry name" value="NAD(P)-binding Rossmann-fold domains"/>
    <property type="match status" value="2"/>
</dbReference>
<dbReference type="CDD" id="cd05235">
    <property type="entry name" value="SDR_e1"/>
    <property type="match status" value="1"/>
</dbReference>
<evidence type="ECO:0000256" key="1">
    <source>
        <dbReference type="ARBA" id="ARBA00022450"/>
    </source>
</evidence>
<feature type="transmembrane region" description="Helical" evidence="4">
    <location>
        <begin position="1584"/>
        <end position="1602"/>
    </location>
</feature>
<comment type="caution">
    <text evidence="6">The sequence shown here is derived from an EMBL/GenBank/DDBJ whole genome shotgun (WGS) entry which is preliminary data.</text>
</comment>
<dbReference type="InterPro" id="IPR020904">
    <property type="entry name" value="Sc_DH/Rdtase_CS"/>
</dbReference>
<dbReference type="Gene3D" id="3.40.50.720">
    <property type="entry name" value="NAD(P)-binding Rossmann-like Domain"/>
    <property type="match status" value="2"/>
</dbReference>
<dbReference type="Proteomes" id="UP000683360">
    <property type="component" value="Unassembled WGS sequence"/>
</dbReference>
<dbReference type="SMART" id="SM01294">
    <property type="entry name" value="PKS_PP_betabranch"/>
    <property type="match status" value="1"/>
</dbReference>
<protein>
    <recommendedName>
        <fullName evidence="5">Carrier domain-containing protein</fullName>
    </recommendedName>
</protein>
<proteinExistence type="predicted"/>
<dbReference type="PANTHER" id="PTHR44845">
    <property type="entry name" value="CARRIER DOMAIN-CONTAINING PROTEIN"/>
    <property type="match status" value="1"/>
</dbReference>
<dbReference type="InterPro" id="IPR036291">
    <property type="entry name" value="NAD(P)-bd_dom_sf"/>
</dbReference>
<gene>
    <name evidence="6" type="ORF">MEDL_44128</name>
</gene>
<feature type="transmembrane region" description="Helical" evidence="4">
    <location>
        <begin position="1808"/>
        <end position="1826"/>
    </location>
</feature>
<keyword evidence="2" id="KW-0597">Phosphoprotein</keyword>
<feature type="transmembrane region" description="Helical" evidence="4">
    <location>
        <begin position="1480"/>
        <end position="1499"/>
    </location>
</feature>
<dbReference type="GO" id="GO:0031177">
    <property type="term" value="F:phosphopantetheine binding"/>
    <property type="evidence" value="ECO:0007669"/>
    <property type="project" value="InterPro"/>
</dbReference>
<dbReference type="EMBL" id="CAJPWZ010002140">
    <property type="protein sequence ID" value="CAG2231316.1"/>
    <property type="molecule type" value="Genomic_DNA"/>
</dbReference>
<keyword evidence="7" id="KW-1185">Reference proteome</keyword>
<dbReference type="InterPro" id="IPR002347">
    <property type="entry name" value="SDR_fam"/>
</dbReference>
<dbReference type="InterPro" id="IPR042099">
    <property type="entry name" value="ANL_N_sf"/>
</dbReference>
<dbReference type="FunFam" id="3.40.50.980:FF:000001">
    <property type="entry name" value="Non-ribosomal peptide synthetase"/>
    <property type="match status" value="1"/>
</dbReference>
<feature type="transmembrane region" description="Helical" evidence="4">
    <location>
        <begin position="2133"/>
        <end position="2155"/>
    </location>
</feature>
<dbReference type="SUPFAM" id="SSF47336">
    <property type="entry name" value="ACP-like"/>
    <property type="match status" value="1"/>
</dbReference>
<feature type="domain" description="Carrier" evidence="5">
    <location>
        <begin position="542"/>
        <end position="617"/>
    </location>
</feature>
<dbReference type="Pfam" id="PF13193">
    <property type="entry name" value="AMP-binding_C"/>
    <property type="match status" value="1"/>
</dbReference>
<dbReference type="GO" id="GO:0006629">
    <property type="term" value="P:lipid metabolic process"/>
    <property type="evidence" value="ECO:0007669"/>
    <property type="project" value="UniProtKB-ARBA"/>
</dbReference>
<feature type="transmembrane region" description="Helical" evidence="4">
    <location>
        <begin position="1441"/>
        <end position="1459"/>
    </location>
</feature>
<dbReference type="InterPro" id="IPR009081">
    <property type="entry name" value="PP-bd_ACP"/>
</dbReference>
<dbReference type="Pfam" id="PF00550">
    <property type="entry name" value="PP-binding"/>
    <property type="match status" value="1"/>
</dbReference>
<feature type="transmembrane region" description="Helical" evidence="4">
    <location>
        <begin position="1897"/>
        <end position="1917"/>
    </location>
</feature>
<dbReference type="PROSITE" id="PS50075">
    <property type="entry name" value="CARRIER"/>
    <property type="match status" value="1"/>
</dbReference>
<dbReference type="Pfam" id="PF00106">
    <property type="entry name" value="adh_short"/>
    <property type="match status" value="1"/>
</dbReference>
<sequence length="2280" mass="260221">MSTGTTYTQQGLLHQMFFRQAKATPENVAVVEESGKDIKFRNLDENSDKLGKHLVYNGVTPNACVGIYLDKSIEYTTAYIAILKAGAAYLPLDVAYPQSMLKSVLEDAKPKAVITVKDLAHNLAGYDSIIVLEEEWEKTIVTGEVTLPTELSLDNLAYIVYSSGTTGKPKGVICPHRGAVFSYHWRHEAYPFQEGERVACNIFFSWEMLRPLLKGVTMYIISNTTIYDPPLLSQYIQKNKITQILFTPSLLEAVLNTPGLDLQQLRSLRQIWFCGEVVTTALFERCLKLLPWIQFLNLYSISECHDAACEDLNLYFKENMDALKTRKFCPVGNILPGVNLVIMDKDQKIQPVGASGEIFVGGPTLAHGYLNRPEVQALRFIPLPKGVQTSHGDRLYRTGDWGYMLSDGRLEICGRCDSMVKIRGYSIEVQVHPETAGPTNLFSPLAVESALMELPMVNACVVLVEGQEGEDKFLVSYIVPEGQTTKKDIRAILKLRLPYYMIPSYFVFLQSIPMVETTGKLDKKALPNFDKEHESDSDTIAAPNTDTEKKVAVVWCKVLKIQDIDIQDSFFDLGGHSLLATELMMNLRQMFDVDLNVRDLFTYPTITTLSQFIEAKKNKRTEELHTIPKVSINLQTEVNRHDPRGIINIDMQLRAFWRTFNLSNERRFKIGRVLLTGATGFLGAFLLREILLQTKCMIKCLVRELPDTTPNERLEKSLKQFGVLPSNGKPSEQQTLIQSMYAKRVEIVKGDVALINMGMNEDDYTYLCTDIDFIIHAAAYVNLVYPYEAFTGPNVTGTRNVVMFSCTGKIKPIHYISTDAVFPNGMKNCSEDDNIEDNHTELNDGYSQSKWVAEQLISRAGQKGLPVVIYRLGNMSGDRKQAFWNPQDFTLLVLQACAKYGYAPDVDWDMEMTPVDFAAEFIVRCTYNLSTILGKTYHIINDQPLHSRWMFEWMNAHGYPLKIVPFSVWKTRILEESQKNGSNGSFTASIQRLLESYLTYALIIAVLSSRILYIQDRQFKTDIRTVKMSYPYTDSKMLKTYFKELSQRKVILPVKRQTSYSGENEQKYLELFPFLNIREITAFVYKQQVSMASENRKLEGKIAIVTGASSGIGRAIAVALCQAGAKVALAARRMERLEEINREITDQEGICICVKTDVTKREDVKELVKHTESVFGPIDILVNNAGVMYYTMMKNLHEDEWERQIDLNCKGLTNCIGGVLDGMLKRGSGHIVNMSSDAGRKGFPGLAVYSGTKFYVEGLSQALRQEVCGSGVRVTCIQPGDVKTELISHSTDKEAQEKYDGSSSCKILEPTDIANAVLYAVTQPEYVGKQISIKKRKEAANQDLHNDYILDTNEYFVKCHYKPDYQPSIIDEFQFKKTAISQSIYDGFKLIRVVFKSFIFVYAMESVAKFLNAAIVLPFTAGDASENQINNFNIRPHDGSISGMILISSVLVIVFLAMFGIRLVDSKVNKTIPYLTLRSYLCVTIFLAIVVFIAHFIIYRVNRVKHRNLALTCLNKVDAVAQLKLVFLWIFTFGGILYASVKVIRVPCKANTLKDYRNIGCIDNNFTYYKDYEEANITFHCLQISFYFIQSCFIHFFIRSSFRSSWKIYYSFVFIVLANISQWAHYFAEIYKDSNTKSYKLFCPMSNYSIANCYWEIVLKEIEPYLRPVEMEYFLLSMVLIAELWPSKKSYSNAINLLEEDIANEYTPLESPTPGLRKEHNVCLSSRVRTSMEHVAKFLNAVIVLPFTAGDATENQHTSSYIRPYDGSISGIIILSSVLVIAFLAMFGIRLVDSDFYKTKPYLTMHSYLYVTLILSLVVFIAHFIIHRVNRAERSRKSDAIAKLKLGFLWIYTIGSILYALAKIIRIPCKEKIVNQYRSVGCINKNLTYYNGYEEAYISYHCTQILFYFLQSSFIHFFIRCCFRNSWKFYYSLVLIVLANMSQWAHYFSGVYKDKDKRIYNLNCSISNISINSCYGETVLIKIEPYLIPVEMEYFLLSMIFIAELWPSNTSYTQVVNIIETDRANEYTPFKSFTNKLTRVAVCRSNSMWTTLCVSCVVILCLPSYIFGYLASAEGVQKAQSANVKIKTADILYDIFLSLIKTTFLIISFYMISQSSYFRPLKRKEGFHFHHKMISASFLGSVGYLSLLIFASIYGEKANLLIAQKILTIIELYFQLICILQLHNYEKYQRGVGEYIYLALSIFNLCDWINDSFFGAVSAYDKEVLQYVYELTTQRLITNFCFLLIFFRFESFVIIYGIFRQTSSDNIDIKNTEHLLFDEI</sequence>
<dbReference type="InterPro" id="IPR020845">
    <property type="entry name" value="AMP-binding_CS"/>
</dbReference>
<dbReference type="Gene3D" id="3.40.50.12780">
    <property type="entry name" value="N-terminal domain of ligase-like"/>
    <property type="match status" value="1"/>
</dbReference>
<dbReference type="SMART" id="SM00822">
    <property type="entry name" value="PKS_KR"/>
    <property type="match status" value="1"/>
</dbReference>
<feature type="transmembrane region" description="Helical" evidence="4">
    <location>
        <begin position="1608"/>
        <end position="1628"/>
    </location>
</feature>